<keyword evidence="2" id="KW-0001">2Fe-2S</keyword>
<evidence type="ECO:0000256" key="7">
    <source>
        <dbReference type="ARBA" id="ARBA00023014"/>
    </source>
</evidence>
<feature type="domain" description="2Fe-2S ferredoxin-type" evidence="15">
    <location>
        <begin position="3"/>
        <end position="91"/>
    </location>
</feature>
<dbReference type="PANTHER" id="PTHR47354:SF5">
    <property type="entry name" value="PROTEIN RFBI"/>
    <property type="match status" value="1"/>
</dbReference>
<evidence type="ECO:0000256" key="14">
    <source>
        <dbReference type="ARBA" id="ARBA00076975"/>
    </source>
</evidence>
<comment type="cofactor">
    <cofactor evidence="9">
        <name>[2Fe-2S] cluster</name>
        <dbReference type="ChEBI" id="CHEBI:190135"/>
    </cofactor>
</comment>
<dbReference type="InterPro" id="IPR006058">
    <property type="entry name" value="2Fe2S_fd_BS"/>
</dbReference>
<dbReference type="GO" id="GO:0018628">
    <property type="term" value="F:terephthalate 1,2-dioxygenase activity"/>
    <property type="evidence" value="ECO:0007669"/>
    <property type="project" value="UniProtKB-EC"/>
</dbReference>
<reference evidence="17 18" key="1">
    <citation type="journal article" date="2014" name="Genome Announc.">
        <title>Complete Genome Sequence of Polychlorinated Biphenyl Degrader Comamonas testosteroni TK102 (NBRC 109938).</title>
        <authorList>
            <person name="Fukuda K."/>
            <person name="Hosoyama A."/>
            <person name="Tsuchikane K."/>
            <person name="Ohji S."/>
            <person name="Yamazoe A."/>
            <person name="Fujita N."/>
            <person name="Shintani M."/>
            <person name="Kimbara K."/>
        </authorList>
    </citation>
    <scope>NUCLEOTIDE SEQUENCE [LARGE SCALE GENOMIC DNA]</scope>
    <source>
        <strain evidence="17">TK102</strain>
    </source>
</reference>
<evidence type="ECO:0000256" key="12">
    <source>
        <dbReference type="ARBA" id="ARBA00061771"/>
    </source>
</evidence>
<evidence type="ECO:0000256" key="6">
    <source>
        <dbReference type="ARBA" id="ARBA00023004"/>
    </source>
</evidence>
<dbReference type="GO" id="GO:0051537">
    <property type="term" value="F:2 iron, 2 sulfur cluster binding"/>
    <property type="evidence" value="ECO:0007669"/>
    <property type="project" value="UniProtKB-KW"/>
</dbReference>
<dbReference type="InterPro" id="IPR017927">
    <property type="entry name" value="FAD-bd_FR_type"/>
</dbReference>
<evidence type="ECO:0000256" key="3">
    <source>
        <dbReference type="ARBA" id="ARBA00022723"/>
    </source>
</evidence>
<sequence>MNHQIHIHDSDIAFPCAPGQSVLDAALQAGIELPYSCRKGSCGNCASALLDGNITSFNGMAVRSELCTSEQVLLCGCTAASDIRIQPSSFRRLDPEARKRFTAKVYSNTLAAPDVSLLRLRLPVGKRAKFEAGQYLLIHLDDGESRSYSMANPPHESDGITLHVRHVPGGRFSTIVQQLKSGDTLEIELPFGSIALKPDDTRPLICVAGGTGFAPIKSVLDDLAKRKVQRDITLIWGARNPSGLYLPSAIDKWRKTWPQFRYIAAITDLGNVPADAHAGRVDDALRTHFGNLHDHVVHCCGSPSLVQSVRTAASDMGLLAQDFHADVFATSPTGSH</sequence>
<dbReference type="HOGENOM" id="CLU_003827_7_0_4"/>
<dbReference type="InterPro" id="IPR017938">
    <property type="entry name" value="Riboflavin_synthase-like_b-brl"/>
</dbReference>
<dbReference type="RefSeq" id="WP_043374686.1">
    <property type="nucleotide sequence ID" value="NZ_CP006704.1"/>
</dbReference>
<dbReference type="GO" id="GO:0070402">
    <property type="term" value="F:NADPH binding"/>
    <property type="evidence" value="ECO:0007669"/>
    <property type="project" value="UniProtKB-ARBA"/>
</dbReference>
<dbReference type="EMBL" id="CP006704">
    <property type="protein sequence ID" value="AIJ48581.1"/>
    <property type="molecule type" value="Genomic_DNA"/>
</dbReference>
<dbReference type="Pfam" id="PF00175">
    <property type="entry name" value="NAD_binding_1"/>
    <property type="match status" value="1"/>
</dbReference>
<dbReference type="InterPro" id="IPR001433">
    <property type="entry name" value="OxRdtase_FAD/NAD-bd"/>
</dbReference>
<dbReference type="GO" id="GO:0046872">
    <property type="term" value="F:metal ion binding"/>
    <property type="evidence" value="ECO:0007669"/>
    <property type="project" value="UniProtKB-KW"/>
</dbReference>
<dbReference type="Gene3D" id="3.40.50.80">
    <property type="entry name" value="Nucleotide-binding domain of ferredoxin-NADP reductase (FNR) module"/>
    <property type="match status" value="1"/>
</dbReference>
<evidence type="ECO:0000256" key="2">
    <source>
        <dbReference type="ARBA" id="ARBA00022714"/>
    </source>
</evidence>
<dbReference type="AlphaFoldDB" id="A0A076PV40"/>
<comment type="subunit">
    <text evidence="12">Monomer. Part of a multicomponent enzyme system composed of a reductase (TphA1I or TphA1II) and a two-subunit oxygenase component (TphA2I or TphA2II and TphA3I or TphA3II).</text>
</comment>
<dbReference type="Gene3D" id="3.10.20.30">
    <property type="match status" value="1"/>
</dbReference>
<evidence type="ECO:0000259" key="15">
    <source>
        <dbReference type="PROSITE" id="PS51085"/>
    </source>
</evidence>
<evidence type="ECO:0000256" key="8">
    <source>
        <dbReference type="ARBA" id="ARBA00023027"/>
    </source>
</evidence>
<comment type="function">
    <text evidence="11">Component of the terephthalate 1,2-dioxygenase multicomponent enzyme system which catalyzes the dioxygenation of terephthalate (TER/TPA) to 1,2-dihydroxy-3,5-cyclohexadiene-1,4-dicarboxylic acid (DCD). TphA1 probably reduces TphA2A3. It can also use 2,5-dicarboxypyridine (PDC) and 1,4-napthalenedicarboxylic acid (NDC) as substrates, and preferentially uses NADPH which is the physiological electron donor.</text>
</comment>
<dbReference type="InterPro" id="IPR050415">
    <property type="entry name" value="MRET"/>
</dbReference>
<evidence type="ECO:0000256" key="11">
    <source>
        <dbReference type="ARBA" id="ARBA00058730"/>
    </source>
</evidence>
<dbReference type="Pfam" id="PF00970">
    <property type="entry name" value="FAD_binding_6"/>
    <property type="match status" value="1"/>
</dbReference>
<keyword evidence="8" id="KW-0520">NAD</keyword>
<feature type="domain" description="FAD-binding FR-type" evidence="16">
    <location>
        <begin position="98"/>
        <end position="197"/>
    </location>
</feature>
<dbReference type="FunFam" id="3.40.50.80:FF:000108">
    <property type="entry name" value="Terephthalate 1,2-dioxygenase, reductase component 2"/>
    <property type="match status" value="1"/>
</dbReference>
<keyword evidence="7" id="KW-0411">Iron-sulfur</keyword>
<evidence type="ECO:0000256" key="10">
    <source>
        <dbReference type="ARBA" id="ARBA00052150"/>
    </source>
</evidence>
<dbReference type="Gene3D" id="2.40.30.10">
    <property type="entry name" value="Translation factors"/>
    <property type="match status" value="1"/>
</dbReference>
<dbReference type="Pfam" id="PF00111">
    <property type="entry name" value="Fer2"/>
    <property type="match status" value="1"/>
</dbReference>
<evidence type="ECO:0000256" key="1">
    <source>
        <dbReference type="ARBA" id="ARBA00001974"/>
    </source>
</evidence>
<dbReference type="GO" id="GO:0018963">
    <property type="term" value="P:phthalate metabolic process"/>
    <property type="evidence" value="ECO:0007669"/>
    <property type="project" value="UniProtKB-ARBA"/>
</dbReference>
<keyword evidence="3" id="KW-0479">Metal-binding</keyword>
<dbReference type="SUPFAM" id="SSF63380">
    <property type="entry name" value="Riboflavin synthase domain-like"/>
    <property type="match status" value="1"/>
</dbReference>
<dbReference type="SUPFAM" id="SSF52343">
    <property type="entry name" value="Ferredoxin reductase-like, C-terminal NADP-linked domain"/>
    <property type="match status" value="1"/>
</dbReference>
<dbReference type="PANTHER" id="PTHR47354">
    <property type="entry name" value="NADH OXIDOREDUCTASE HCR"/>
    <property type="match status" value="1"/>
</dbReference>
<dbReference type="InterPro" id="IPR039261">
    <property type="entry name" value="FNR_nucleotide-bd"/>
</dbReference>
<dbReference type="InterPro" id="IPR036010">
    <property type="entry name" value="2Fe-2S_ferredoxin-like_sf"/>
</dbReference>
<evidence type="ECO:0000259" key="16">
    <source>
        <dbReference type="PROSITE" id="PS51384"/>
    </source>
</evidence>
<dbReference type="CDD" id="cd00207">
    <property type="entry name" value="fer2"/>
    <property type="match status" value="1"/>
</dbReference>
<dbReference type="EC" id="1.14.12.15" evidence="13"/>
<dbReference type="PRINTS" id="PR00410">
    <property type="entry name" value="PHEHYDRXLASE"/>
</dbReference>
<keyword evidence="6" id="KW-0408">Iron</keyword>
<keyword evidence="5" id="KW-0560">Oxidoreductase</keyword>
<accession>A0A076PV40</accession>
<gene>
    <name evidence="17" type="ORF">O987_22470</name>
</gene>
<comment type="catalytic activity">
    <reaction evidence="10">
        <text>terephthalate + NADH + O2 + H(+) = (3S,4R)-3,4-dihydroxycyclohexa-1,5-diene-1,4-dicarboxylate + NAD(+)</text>
        <dbReference type="Rhea" id="RHEA:10312"/>
        <dbReference type="ChEBI" id="CHEBI:15378"/>
        <dbReference type="ChEBI" id="CHEBI:15379"/>
        <dbReference type="ChEBI" id="CHEBI:30043"/>
        <dbReference type="ChEBI" id="CHEBI:57412"/>
        <dbReference type="ChEBI" id="CHEBI:57540"/>
        <dbReference type="ChEBI" id="CHEBI:57945"/>
        <dbReference type="EC" id="1.14.12.15"/>
    </reaction>
</comment>
<dbReference type="Proteomes" id="UP000028782">
    <property type="component" value="Chromosome"/>
</dbReference>
<dbReference type="PROSITE" id="PS51384">
    <property type="entry name" value="FAD_FR"/>
    <property type="match status" value="1"/>
</dbReference>
<organism evidence="17 18">
    <name type="scientific">Comamonas testosteroni TK102</name>
    <dbReference type="NCBI Taxonomy" id="1392005"/>
    <lineage>
        <taxon>Bacteria</taxon>
        <taxon>Pseudomonadati</taxon>
        <taxon>Pseudomonadota</taxon>
        <taxon>Betaproteobacteria</taxon>
        <taxon>Burkholderiales</taxon>
        <taxon>Comamonadaceae</taxon>
        <taxon>Comamonas</taxon>
    </lineage>
</organism>
<name>A0A076PV40_COMTE</name>
<dbReference type="InterPro" id="IPR001709">
    <property type="entry name" value="Flavoprot_Pyr_Nucl_cyt_Rdtase"/>
</dbReference>
<dbReference type="GeneID" id="69561640"/>
<keyword evidence="4" id="KW-0223">Dioxygenase</keyword>
<comment type="cofactor">
    <cofactor evidence="1">
        <name>FAD</name>
        <dbReference type="ChEBI" id="CHEBI:57692"/>
    </cofactor>
</comment>
<dbReference type="InterPro" id="IPR012675">
    <property type="entry name" value="Beta-grasp_dom_sf"/>
</dbReference>
<dbReference type="PROSITE" id="PS51085">
    <property type="entry name" value="2FE2S_FER_2"/>
    <property type="match status" value="1"/>
</dbReference>
<evidence type="ECO:0000256" key="4">
    <source>
        <dbReference type="ARBA" id="ARBA00022964"/>
    </source>
</evidence>
<evidence type="ECO:0000256" key="13">
    <source>
        <dbReference type="ARBA" id="ARBA00066889"/>
    </source>
</evidence>
<evidence type="ECO:0000313" key="18">
    <source>
        <dbReference type="Proteomes" id="UP000028782"/>
    </source>
</evidence>
<dbReference type="CDD" id="cd06189">
    <property type="entry name" value="flavin_oxioreductase"/>
    <property type="match status" value="1"/>
</dbReference>
<proteinExistence type="predicted"/>
<dbReference type="PROSITE" id="PS00197">
    <property type="entry name" value="2FE2S_FER_1"/>
    <property type="match status" value="1"/>
</dbReference>
<dbReference type="InterPro" id="IPR001041">
    <property type="entry name" value="2Fe-2S_ferredoxin-type"/>
</dbReference>
<evidence type="ECO:0000313" key="17">
    <source>
        <dbReference type="EMBL" id="AIJ48581.1"/>
    </source>
</evidence>
<dbReference type="InterPro" id="IPR008333">
    <property type="entry name" value="Cbr1-like_FAD-bd_dom"/>
</dbReference>
<dbReference type="SUPFAM" id="SSF54292">
    <property type="entry name" value="2Fe-2S ferredoxin-like"/>
    <property type="match status" value="1"/>
</dbReference>
<evidence type="ECO:0000256" key="9">
    <source>
        <dbReference type="ARBA" id="ARBA00034078"/>
    </source>
</evidence>
<evidence type="ECO:0000256" key="5">
    <source>
        <dbReference type="ARBA" id="ARBA00023002"/>
    </source>
</evidence>
<dbReference type="PRINTS" id="PR00371">
    <property type="entry name" value="FPNCR"/>
</dbReference>
<dbReference type="KEGG" id="ctes:O987_22470"/>
<protein>
    <recommendedName>
        <fullName evidence="13">terephthalate 1,2-dioxygenase</fullName>
        <ecNumber evidence="13">1.14.12.15</ecNumber>
    </recommendedName>
    <alternativeName>
        <fullName evidence="14">TER dioxygenase system</fullName>
    </alternativeName>
</protein>